<reference evidence="2" key="3">
    <citation type="submission" date="2022-06" db="UniProtKB">
        <authorList>
            <consortium name="EnsemblPlants"/>
        </authorList>
    </citation>
    <scope>IDENTIFICATION</scope>
</reference>
<proteinExistence type="predicted"/>
<name>A0A8R7QFP3_TRIUA</name>
<dbReference type="EnsemblPlants" id="TuG1812G0500002140.01.T03">
    <property type="protein sequence ID" value="TuG1812G0500002140.01.T03"/>
    <property type="gene ID" value="TuG1812G0500002140.01"/>
</dbReference>
<feature type="region of interest" description="Disordered" evidence="1">
    <location>
        <begin position="1"/>
        <end position="52"/>
    </location>
</feature>
<organism evidence="2 3">
    <name type="scientific">Triticum urartu</name>
    <name type="common">Red wild einkorn</name>
    <name type="synonym">Crithodium urartu</name>
    <dbReference type="NCBI Taxonomy" id="4572"/>
    <lineage>
        <taxon>Eukaryota</taxon>
        <taxon>Viridiplantae</taxon>
        <taxon>Streptophyta</taxon>
        <taxon>Embryophyta</taxon>
        <taxon>Tracheophyta</taxon>
        <taxon>Spermatophyta</taxon>
        <taxon>Magnoliopsida</taxon>
        <taxon>Liliopsida</taxon>
        <taxon>Poales</taxon>
        <taxon>Poaceae</taxon>
        <taxon>BOP clade</taxon>
        <taxon>Pooideae</taxon>
        <taxon>Triticodae</taxon>
        <taxon>Triticeae</taxon>
        <taxon>Triticinae</taxon>
        <taxon>Triticum</taxon>
    </lineage>
</organism>
<reference evidence="3" key="1">
    <citation type="journal article" date="2013" name="Nature">
        <title>Draft genome of the wheat A-genome progenitor Triticum urartu.</title>
        <authorList>
            <person name="Ling H.Q."/>
            <person name="Zhao S."/>
            <person name="Liu D."/>
            <person name="Wang J."/>
            <person name="Sun H."/>
            <person name="Zhang C."/>
            <person name="Fan H."/>
            <person name="Li D."/>
            <person name="Dong L."/>
            <person name="Tao Y."/>
            <person name="Gao C."/>
            <person name="Wu H."/>
            <person name="Li Y."/>
            <person name="Cui Y."/>
            <person name="Guo X."/>
            <person name="Zheng S."/>
            <person name="Wang B."/>
            <person name="Yu K."/>
            <person name="Liang Q."/>
            <person name="Yang W."/>
            <person name="Lou X."/>
            <person name="Chen J."/>
            <person name="Feng M."/>
            <person name="Jian J."/>
            <person name="Zhang X."/>
            <person name="Luo G."/>
            <person name="Jiang Y."/>
            <person name="Liu J."/>
            <person name="Wang Z."/>
            <person name="Sha Y."/>
            <person name="Zhang B."/>
            <person name="Wu H."/>
            <person name="Tang D."/>
            <person name="Shen Q."/>
            <person name="Xue P."/>
            <person name="Zou S."/>
            <person name="Wang X."/>
            <person name="Liu X."/>
            <person name="Wang F."/>
            <person name="Yang Y."/>
            <person name="An X."/>
            <person name="Dong Z."/>
            <person name="Zhang K."/>
            <person name="Zhang X."/>
            <person name="Luo M.C."/>
            <person name="Dvorak J."/>
            <person name="Tong Y."/>
            <person name="Wang J."/>
            <person name="Yang H."/>
            <person name="Li Z."/>
            <person name="Wang D."/>
            <person name="Zhang A."/>
            <person name="Wang J."/>
        </authorList>
    </citation>
    <scope>NUCLEOTIDE SEQUENCE</scope>
    <source>
        <strain evidence="3">cv. G1812</strain>
    </source>
</reference>
<evidence type="ECO:0000256" key="1">
    <source>
        <dbReference type="SAM" id="MobiDB-lite"/>
    </source>
</evidence>
<keyword evidence="3" id="KW-1185">Reference proteome</keyword>
<accession>A0A8R7QFP3</accession>
<evidence type="ECO:0000313" key="3">
    <source>
        <dbReference type="Proteomes" id="UP000015106"/>
    </source>
</evidence>
<feature type="compositionally biased region" description="Basic and acidic residues" evidence="1">
    <location>
        <begin position="1"/>
        <end position="11"/>
    </location>
</feature>
<evidence type="ECO:0000313" key="2">
    <source>
        <dbReference type="EnsemblPlants" id="TuG1812G0500002140.01.T03"/>
    </source>
</evidence>
<dbReference type="Proteomes" id="UP000015106">
    <property type="component" value="Chromosome 5"/>
</dbReference>
<protein>
    <submittedName>
        <fullName evidence="2">Uncharacterized protein</fullName>
    </submittedName>
</protein>
<dbReference type="AlphaFoldDB" id="A0A8R7QFP3"/>
<reference evidence="2" key="2">
    <citation type="submission" date="2018-03" db="EMBL/GenBank/DDBJ databases">
        <title>The Triticum urartu genome reveals the dynamic nature of wheat genome evolution.</title>
        <authorList>
            <person name="Ling H."/>
            <person name="Ma B."/>
            <person name="Shi X."/>
            <person name="Liu H."/>
            <person name="Dong L."/>
            <person name="Sun H."/>
            <person name="Cao Y."/>
            <person name="Gao Q."/>
            <person name="Zheng S."/>
            <person name="Li Y."/>
            <person name="Yu Y."/>
            <person name="Du H."/>
            <person name="Qi M."/>
            <person name="Li Y."/>
            <person name="Yu H."/>
            <person name="Cui Y."/>
            <person name="Wang N."/>
            <person name="Chen C."/>
            <person name="Wu H."/>
            <person name="Zhao Y."/>
            <person name="Zhang J."/>
            <person name="Li Y."/>
            <person name="Zhou W."/>
            <person name="Zhang B."/>
            <person name="Hu W."/>
            <person name="Eijk M."/>
            <person name="Tang J."/>
            <person name="Witsenboer H."/>
            <person name="Zhao S."/>
            <person name="Li Z."/>
            <person name="Zhang A."/>
            <person name="Wang D."/>
            <person name="Liang C."/>
        </authorList>
    </citation>
    <scope>NUCLEOTIDE SEQUENCE [LARGE SCALE GENOMIC DNA]</scope>
    <source>
        <strain evidence="2">cv. G1812</strain>
    </source>
</reference>
<sequence>MGEGGLARETEGSGAAARSPCRWRQASKQRTRGSPDPSPPTHPALPRWPACDEPLRGVRRGITRGGALQPPPSPTMKFVEAKDEEELVEEEKKCHGRNSFTHIRVIVRGLICLIRS</sequence>
<dbReference type="Gramene" id="TuG1812G0500002140.01.T03">
    <property type="protein sequence ID" value="TuG1812G0500002140.01.T03"/>
    <property type="gene ID" value="TuG1812G0500002140.01"/>
</dbReference>